<dbReference type="EMBL" id="CAJNOV010005111">
    <property type="protein sequence ID" value="CAF1197865.1"/>
    <property type="molecule type" value="Genomic_DNA"/>
</dbReference>
<dbReference type="EMBL" id="CAJOBJ010006876">
    <property type="protein sequence ID" value="CAF4071834.1"/>
    <property type="molecule type" value="Genomic_DNA"/>
</dbReference>
<evidence type="ECO:0000313" key="5">
    <source>
        <dbReference type="EMBL" id="CAF4071834.1"/>
    </source>
</evidence>
<name>A0A814VZ65_9BILA</name>
<dbReference type="PANTHER" id="PTHR45740:SF2">
    <property type="entry name" value="POLY [ADP-RIBOSE] POLYMERASE"/>
    <property type="match status" value="1"/>
</dbReference>
<dbReference type="PANTHER" id="PTHR45740">
    <property type="entry name" value="POLY [ADP-RIBOSE] POLYMERASE"/>
    <property type="match status" value="1"/>
</dbReference>
<evidence type="ECO:0000313" key="2">
    <source>
        <dbReference type="EMBL" id="CAF1197865.1"/>
    </source>
</evidence>
<proteinExistence type="predicted"/>
<organism evidence="2 6">
    <name type="scientific">Rotaria magnacalcarata</name>
    <dbReference type="NCBI Taxonomy" id="392030"/>
    <lineage>
        <taxon>Eukaryota</taxon>
        <taxon>Metazoa</taxon>
        <taxon>Spiralia</taxon>
        <taxon>Gnathifera</taxon>
        <taxon>Rotifera</taxon>
        <taxon>Eurotatoria</taxon>
        <taxon>Bdelloidea</taxon>
        <taxon>Philodinida</taxon>
        <taxon>Philodinidae</taxon>
        <taxon>Rotaria</taxon>
    </lineage>
</organism>
<dbReference type="Proteomes" id="UP000663855">
    <property type="component" value="Unassembled WGS sequence"/>
</dbReference>
<dbReference type="GO" id="GO:1990404">
    <property type="term" value="F:NAD+-protein mono-ADP-ribosyltransferase activity"/>
    <property type="evidence" value="ECO:0007669"/>
    <property type="project" value="TreeGrafter"/>
</dbReference>
<dbReference type="Proteomes" id="UP000663834">
    <property type="component" value="Unassembled WGS sequence"/>
</dbReference>
<dbReference type="AlphaFoldDB" id="A0A814VZ65"/>
<dbReference type="Gene3D" id="3.90.228.10">
    <property type="match status" value="1"/>
</dbReference>
<sequence>MQIGNDEDLTLPSEWIDQQEECRLVEIDRNDPNFMRIETRMQETMPNTEVHKMERVQYPRMWNHYAFCHRNLRNELRSMPDLQVEMELFHGTKNASPSEIYLGEYG</sequence>
<protein>
    <recommendedName>
        <fullName evidence="1">PARP catalytic domain-containing protein</fullName>
    </recommendedName>
</protein>
<dbReference type="GO" id="GO:0003950">
    <property type="term" value="F:NAD+ poly-ADP-ribosyltransferase activity"/>
    <property type="evidence" value="ECO:0007669"/>
    <property type="project" value="InterPro"/>
</dbReference>
<dbReference type="InterPro" id="IPR051712">
    <property type="entry name" value="ARTD-AVP"/>
</dbReference>
<reference evidence="2" key="1">
    <citation type="submission" date="2021-02" db="EMBL/GenBank/DDBJ databases">
        <authorList>
            <person name="Nowell W R."/>
        </authorList>
    </citation>
    <scope>NUCLEOTIDE SEQUENCE</scope>
</reference>
<dbReference type="GO" id="GO:0005634">
    <property type="term" value="C:nucleus"/>
    <property type="evidence" value="ECO:0007669"/>
    <property type="project" value="TreeGrafter"/>
</dbReference>
<evidence type="ECO:0000313" key="4">
    <source>
        <dbReference type="EMBL" id="CAF4016784.1"/>
    </source>
</evidence>
<evidence type="ECO:0000313" key="3">
    <source>
        <dbReference type="EMBL" id="CAF1651931.1"/>
    </source>
</evidence>
<dbReference type="PROSITE" id="PS51059">
    <property type="entry name" value="PARP_CATALYTIC"/>
    <property type="match status" value="1"/>
</dbReference>
<comment type="caution">
    <text evidence="2">The sequence shown here is derived from an EMBL/GenBank/DDBJ whole genome shotgun (WGS) entry which is preliminary data.</text>
</comment>
<dbReference type="EMBL" id="CAJOBH010005202">
    <property type="protein sequence ID" value="CAF4016784.1"/>
    <property type="molecule type" value="Genomic_DNA"/>
</dbReference>
<dbReference type="EMBL" id="CAJNOW010016710">
    <property type="protein sequence ID" value="CAF1651931.1"/>
    <property type="molecule type" value="Genomic_DNA"/>
</dbReference>
<dbReference type="SUPFAM" id="SSF56399">
    <property type="entry name" value="ADP-ribosylation"/>
    <property type="match status" value="1"/>
</dbReference>
<gene>
    <name evidence="4" type="ORF">BYL167_LOCUS14544</name>
    <name evidence="2" type="ORF">CJN711_LOCUS11863</name>
    <name evidence="5" type="ORF">GIL414_LOCUS15558</name>
    <name evidence="3" type="ORF">KQP761_LOCUS30158</name>
</gene>
<dbReference type="OrthoDB" id="6133115at2759"/>
<evidence type="ECO:0000313" key="6">
    <source>
        <dbReference type="Proteomes" id="UP000663855"/>
    </source>
</evidence>
<accession>A0A814VZ65</accession>
<dbReference type="Proteomes" id="UP000681967">
    <property type="component" value="Unassembled WGS sequence"/>
</dbReference>
<evidence type="ECO:0000259" key="1">
    <source>
        <dbReference type="PROSITE" id="PS51059"/>
    </source>
</evidence>
<feature type="domain" description="PARP catalytic" evidence="1">
    <location>
        <begin position="11"/>
        <end position="106"/>
    </location>
</feature>
<dbReference type="Proteomes" id="UP000681720">
    <property type="component" value="Unassembled WGS sequence"/>
</dbReference>
<dbReference type="InterPro" id="IPR012317">
    <property type="entry name" value="Poly(ADP-ribose)pol_cat_dom"/>
</dbReference>